<dbReference type="AlphaFoldDB" id="A0A0C3NXU8"/>
<name>A0A0C3NXU8_PISTI</name>
<keyword evidence="2" id="KW-1185">Reference proteome</keyword>
<dbReference type="STRING" id="870435.A0A0C3NXU8"/>
<sequence>MDIPGIWSEIDLEYYWLRKFPALKLHLERSRQTPLAILDAYDLRELEVVLPHANRFHTLEIIGNTENILSRISRVKFPSLQYLSIDGRGESVDILPRIQSCVPALKHLELLGWRGPSSVSQIIAAESLEELSLREIASDWKFKNDSMHFPSLQRLTLDVRSPISFLEAIIAPKLVSFCYTAAYCDDPIPTKFGENWSKFNNVSRLTFALPRFQIASEETLLLSRSLCHIFRGIRHADIQGDYVSMLFSPCMDGRSPLDNWTCLETLDIRDFTFSSLRSFKCIVTWFTKRRNLGKRKLHFKLMQEHDTDDLVMLNASNALYQTLQDCCASVVFDRVAVSC</sequence>
<dbReference type="EMBL" id="KN831998">
    <property type="protein sequence ID" value="KIO00161.1"/>
    <property type="molecule type" value="Genomic_DNA"/>
</dbReference>
<dbReference type="SUPFAM" id="SSF52058">
    <property type="entry name" value="L domain-like"/>
    <property type="match status" value="1"/>
</dbReference>
<evidence type="ECO:0000313" key="1">
    <source>
        <dbReference type="EMBL" id="KIO00161.1"/>
    </source>
</evidence>
<accession>A0A0C3NXU8</accession>
<evidence type="ECO:0008006" key="3">
    <source>
        <dbReference type="Google" id="ProtNLM"/>
    </source>
</evidence>
<protein>
    <recommendedName>
        <fullName evidence="3">F-box domain-containing protein</fullName>
    </recommendedName>
</protein>
<reference evidence="1 2" key="1">
    <citation type="submission" date="2014-04" db="EMBL/GenBank/DDBJ databases">
        <authorList>
            <consortium name="DOE Joint Genome Institute"/>
            <person name="Kuo A."/>
            <person name="Kohler A."/>
            <person name="Costa M.D."/>
            <person name="Nagy L.G."/>
            <person name="Floudas D."/>
            <person name="Copeland A."/>
            <person name="Barry K.W."/>
            <person name="Cichocki N."/>
            <person name="Veneault-Fourrey C."/>
            <person name="LaButti K."/>
            <person name="Lindquist E.A."/>
            <person name="Lipzen A."/>
            <person name="Lundell T."/>
            <person name="Morin E."/>
            <person name="Murat C."/>
            <person name="Sun H."/>
            <person name="Tunlid A."/>
            <person name="Henrissat B."/>
            <person name="Grigoriev I.V."/>
            <person name="Hibbett D.S."/>
            <person name="Martin F."/>
            <person name="Nordberg H.P."/>
            <person name="Cantor M.N."/>
            <person name="Hua S.X."/>
        </authorList>
    </citation>
    <scope>NUCLEOTIDE SEQUENCE [LARGE SCALE GENOMIC DNA]</scope>
    <source>
        <strain evidence="1 2">Marx 270</strain>
    </source>
</reference>
<evidence type="ECO:0000313" key="2">
    <source>
        <dbReference type="Proteomes" id="UP000054217"/>
    </source>
</evidence>
<dbReference type="InParanoid" id="A0A0C3NXU8"/>
<reference evidence="2" key="2">
    <citation type="submission" date="2015-01" db="EMBL/GenBank/DDBJ databases">
        <title>Evolutionary Origins and Diversification of the Mycorrhizal Mutualists.</title>
        <authorList>
            <consortium name="DOE Joint Genome Institute"/>
            <consortium name="Mycorrhizal Genomics Consortium"/>
            <person name="Kohler A."/>
            <person name="Kuo A."/>
            <person name="Nagy L.G."/>
            <person name="Floudas D."/>
            <person name="Copeland A."/>
            <person name="Barry K.W."/>
            <person name="Cichocki N."/>
            <person name="Veneault-Fourrey C."/>
            <person name="LaButti K."/>
            <person name="Lindquist E.A."/>
            <person name="Lipzen A."/>
            <person name="Lundell T."/>
            <person name="Morin E."/>
            <person name="Murat C."/>
            <person name="Riley R."/>
            <person name="Ohm R."/>
            <person name="Sun H."/>
            <person name="Tunlid A."/>
            <person name="Henrissat B."/>
            <person name="Grigoriev I.V."/>
            <person name="Hibbett D.S."/>
            <person name="Martin F."/>
        </authorList>
    </citation>
    <scope>NUCLEOTIDE SEQUENCE [LARGE SCALE GENOMIC DNA]</scope>
    <source>
        <strain evidence="2">Marx 270</strain>
    </source>
</reference>
<dbReference type="InterPro" id="IPR032675">
    <property type="entry name" value="LRR_dom_sf"/>
</dbReference>
<organism evidence="1 2">
    <name type="scientific">Pisolithus tinctorius Marx 270</name>
    <dbReference type="NCBI Taxonomy" id="870435"/>
    <lineage>
        <taxon>Eukaryota</taxon>
        <taxon>Fungi</taxon>
        <taxon>Dikarya</taxon>
        <taxon>Basidiomycota</taxon>
        <taxon>Agaricomycotina</taxon>
        <taxon>Agaricomycetes</taxon>
        <taxon>Agaricomycetidae</taxon>
        <taxon>Boletales</taxon>
        <taxon>Sclerodermatineae</taxon>
        <taxon>Pisolithaceae</taxon>
        <taxon>Pisolithus</taxon>
    </lineage>
</organism>
<dbReference type="Gene3D" id="3.80.10.10">
    <property type="entry name" value="Ribonuclease Inhibitor"/>
    <property type="match status" value="1"/>
</dbReference>
<proteinExistence type="predicted"/>
<dbReference type="OrthoDB" id="2690934at2759"/>
<dbReference type="Proteomes" id="UP000054217">
    <property type="component" value="Unassembled WGS sequence"/>
</dbReference>
<dbReference type="HOGENOM" id="CLU_023752_1_0_1"/>
<gene>
    <name evidence="1" type="ORF">M404DRAFT_1004092</name>
</gene>